<dbReference type="EMBL" id="FUZT01000003">
    <property type="protein sequence ID" value="SKC55931.1"/>
    <property type="molecule type" value="Genomic_DNA"/>
</dbReference>
<dbReference type="RefSeq" id="WP_079490432.1">
    <property type="nucleotide sequence ID" value="NZ_FUZT01000003.1"/>
</dbReference>
<evidence type="ECO:0000313" key="3">
    <source>
        <dbReference type="EMBL" id="SKC55931.1"/>
    </source>
</evidence>
<dbReference type="Gene3D" id="3.40.50.2020">
    <property type="match status" value="1"/>
</dbReference>
<dbReference type="CDD" id="cd06223">
    <property type="entry name" value="PRTases_typeI"/>
    <property type="match status" value="1"/>
</dbReference>
<dbReference type="OrthoDB" id="9779910at2"/>
<evidence type="ECO:0000259" key="2">
    <source>
        <dbReference type="Pfam" id="PF18912"/>
    </source>
</evidence>
<dbReference type="STRING" id="36842.SAMN02194393_01419"/>
<name>A0A1T5JWY7_9FIRM</name>
<keyword evidence="4" id="KW-1185">Reference proteome</keyword>
<feature type="domain" description="Double zinc ribbon" evidence="2">
    <location>
        <begin position="14"/>
        <end position="75"/>
    </location>
</feature>
<dbReference type="Pfam" id="PF18912">
    <property type="entry name" value="DZR_2"/>
    <property type="match status" value="1"/>
</dbReference>
<organism evidence="3 4">
    <name type="scientific">Maledivibacter halophilus</name>
    <dbReference type="NCBI Taxonomy" id="36842"/>
    <lineage>
        <taxon>Bacteria</taxon>
        <taxon>Bacillati</taxon>
        <taxon>Bacillota</taxon>
        <taxon>Clostridia</taxon>
        <taxon>Peptostreptococcales</taxon>
        <taxon>Caminicellaceae</taxon>
        <taxon>Maledivibacter</taxon>
    </lineage>
</organism>
<dbReference type="InterPro" id="IPR000836">
    <property type="entry name" value="PRTase_dom"/>
</dbReference>
<accession>A0A1T5JWY7</accession>
<dbReference type="PANTHER" id="PTHR47505">
    <property type="entry name" value="DNA UTILIZATION PROTEIN YHGH"/>
    <property type="match status" value="1"/>
</dbReference>
<dbReference type="InterPro" id="IPR051910">
    <property type="entry name" value="ComF/GntX_DNA_util-trans"/>
</dbReference>
<dbReference type="PANTHER" id="PTHR47505:SF1">
    <property type="entry name" value="DNA UTILIZATION PROTEIN YHGH"/>
    <property type="match status" value="1"/>
</dbReference>
<gene>
    <name evidence="3" type="ORF">SAMN02194393_01419</name>
</gene>
<sequence>MNYIKISYECIDTLLNFIFPRNIYCILCGRPIDRDEEYSICHKCKLKLKFIGGKTCNKCGKPINDLYIDEICHECISNLHFFTKAISCIEYDDLSKKIIYDLKYNKKRYIAYHIAEIIYDRLVDEKINSIDMIIPVPLHPAKERARSFNQVNIIGRHLSRMANIDLDNKTLIRSKHTITQNKLTKEERRKNLEDAFKVAKRNGIINKNILIIDDIYTTGATINQCSRVLIENGAQNIYAATFATGRNDCW</sequence>
<reference evidence="3 4" key="1">
    <citation type="submission" date="2017-02" db="EMBL/GenBank/DDBJ databases">
        <authorList>
            <person name="Peterson S.W."/>
        </authorList>
    </citation>
    <scope>NUCLEOTIDE SEQUENCE [LARGE SCALE GENOMIC DNA]</scope>
    <source>
        <strain evidence="3 4">M1</strain>
    </source>
</reference>
<evidence type="ECO:0000313" key="4">
    <source>
        <dbReference type="Proteomes" id="UP000190285"/>
    </source>
</evidence>
<dbReference type="Proteomes" id="UP000190285">
    <property type="component" value="Unassembled WGS sequence"/>
</dbReference>
<evidence type="ECO:0000256" key="1">
    <source>
        <dbReference type="ARBA" id="ARBA00008007"/>
    </source>
</evidence>
<dbReference type="SUPFAM" id="SSF53271">
    <property type="entry name" value="PRTase-like"/>
    <property type="match status" value="1"/>
</dbReference>
<proteinExistence type="inferred from homology"/>
<comment type="similarity">
    <text evidence="1">Belongs to the ComF/GntX family.</text>
</comment>
<protein>
    <submittedName>
        <fullName evidence="3">ComF family protein</fullName>
    </submittedName>
</protein>
<dbReference type="AlphaFoldDB" id="A0A1T5JWY7"/>
<dbReference type="InterPro" id="IPR044005">
    <property type="entry name" value="DZR_2"/>
</dbReference>
<dbReference type="InterPro" id="IPR029057">
    <property type="entry name" value="PRTase-like"/>
</dbReference>